<gene>
    <name evidence="14" type="primary">stcD_2</name>
    <name evidence="14" type="ORF">RIdsm_01436</name>
    <name evidence="13" type="ORF">XM52_07525</name>
</gene>
<comment type="cofactor">
    <cofactor evidence="2">
        <name>[4Fe-4S] cluster</name>
        <dbReference type="ChEBI" id="CHEBI:49883"/>
    </cofactor>
</comment>
<sequence length="695" mass="75616">MNQPPSHAPDRAATPLSQEGAKDPLLQPLTVRHLTLKNRIFDTSHAIRLTEDSLPKERYRLYHEEKAKGGIGLTMFGGSSNVSPDSGSVFGAVTLDRDEAIPHLRDFAEAMHRHGSAVMVQLTHLGGRSHWRAGDWLPTLAPSRFREPAHRGFAKAAEHHDLDRIVKEFGDAAWRCREAGLDGAELHVHHHLVGQFWSPLMNHRTDEYGGSIENRARFGLRVLEEMRKRAGDDFLISIRMAVGEGLDAGMSDADYLEMARLHERSGLIDFFNLTYGRIDTPIGLSSYMPGMAMGLAPQLQFVAAFKNFVGLPVFHAARINDLATARYAISEGLIDMVGMTRAHIADPHIVKKISEGREEQIRPCVGATYCSWHATCIHNASIGREKTLPHLVPKAPKARRVTVVGAGPAGLEAARVCAERGHDVTLLEAAPKAGGQVLLAAELHKRRDLIGIIDWRVSEAERLGVTTRYNCFADESMIRETNADVVIIATGGLPDQMESEIPGAEMAETLWDVLGTPGPIEGDVLFFDVTGTASGLNAATTMAESGGTVLTVTPDSMVGMETSGIERPLMMRDYYASGAQALTDHKLIGIERRDNQLVATVENIFSGARSERSTNRVVIENGTIPVDEVYHALAPGADNGGAFDMRAMVEGAEGTGGPVVPPDNDSYLLYRIGDAVASRDIHVAILEATRLARTV</sequence>
<dbReference type="EC" id="1.-.-.-" evidence="14"/>
<evidence type="ECO:0000256" key="7">
    <source>
        <dbReference type="ARBA" id="ARBA00023002"/>
    </source>
</evidence>
<keyword evidence="6" id="KW-0479">Metal-binding</keyword>
<reference evidence="13 15" key="1">
    <citation type="submission" date="2015-04" db="EMBL/GenBank/DDBJ databases">
        <title>The draft genome sequence of Roseovarius indicus B108T.</title>
        <authorList>
            <person name="Li G."/>
            <person name="Lai Q."/>
            <person name="Shao Z."/>
            <person name="Yan P."/>
        </authorList>
    </citation>
    <scope>NUCLEOTIDE SEQUENCE [LARGE SCALE GENOMIC DNA]</scope>
    <source>
        <strain evidence="13 15">B108</strain>
    </source>
</reference>
<dbReference type="PATRIC" id="fig|540747.5.peg.3874"/>
<dbReference type="CDD" id="cd04734">
    <property type="entry name" value="OYE_like_3_FMN"/>
    <property type="match status" value="1"/>
</dbReference>
<dbReference type="GO" id="GO:0032259">
    <property type="term" value="P:methylation"/>
    <property type="evidence" value="ECO:0007669"/>
    <property type="project" value="UniProtKB-KW"/>
</dbReference>
<dbReference type="Proteomes" id="UP000325785">
    <property type="component" value="Chromosome"/>
</dbReference>
<evidence type="ECO:0000256" key="10">
    <source>
        <dbReference type="SAM" id="MobiDB-lite"/>
    </source>
</evidence>
<evidence type="ECO:0000256" key="3">
    <source>
        <dbReference type="ARBA" id="ARBA00011048"/>
    </source>
</evidence>
<dbReference type="GO" id="GO:0051536">
    <property type="term" value="F:iron-sulfur cluster binding"/>
    <property type="evidence" value="ECO:0007669"/>
    <property type="project" value="UniProtKB-KW"/>
</dbReference>
<dbReference type="Pfam" id="PF07992">
    <property type="entry name" value="Pyr_redox_2"/>
    <property type="match status" value="1"/>
</dbReference>
<evidence type="ECO:0000256" key="5">
    <source>
        <dbReference type="ARBA" id="ARBA00022643"/>
    </source>
</evidence>
<dbReference type="SUPFAM" id="SSF51395">
    <property type="entry name" value="FMN-linked oxidoreductases"/>
    <property type="match status" value="1"/>
</dbReference>
<dbReference type="Gene3D" id="3.50.50.60">
    <property type="entry name" value="FAD/NAD(P)-binding domain"/>
    <property type="match status" value="1"/>
</dbReference>
<keyword evidence="5" id="KW-0288">FMN</keyword>
<dbReference type="PANTHER" id="PTHR42917:SF2">
    <property type="entry name" value="2,4-DIENOYL-COA REDUCTASE [(2E)-ENOYL-COA-PRODUCING]"/>
    <property type="match status" value="1"/>
</dbReference>
<comment type="similarity">
    <text evidence="3">In the N-terminal section; belongs to the NADH:flavin oxidoreductase/NADH oxidase family.</text>
</comment>
<dbReference type="STRING" id="540747.SAMN04488031_104110"/>
<feature type="region of interest" description="Disordered" evidence="10">
    <location>
        <begin position="1"/>
        <end position="25"/>
    </location>
</feature>
<dbReference type="RefSeq" id="WP_074940139.1">
    <property type="nucleotide sequence ID" value="NZ_CP031598.1"/>
</dbReference>
<keyword evidence="8" id="KW-0408">Iron</keyword>
<evidence type="ECO:0000256" key="8">
    <source>
        <dbReference type="ARBA" id="ARBA00023004"/>
    </source>
</evidence>
<evidence type="ECO:0000256" key="6">
    <source>
        <dbReference type="ARBA" id="ARBA00022723"/>
    </source>
</evidence>
<dbReference type="SUPFAM" id="SSF51971">
    <property type="entry name" value="Nucleotide-binding domain"/>
    <property type="match status" value="1"/>
</dbReference>
<dbReference type="AlphaFoldDB" id="A0A0T5PC97"/>
<keyword evidence="7 14" id="KW-0560">Oxidoreductase</keyword>
<evidence type="ECO:0000259" key="11">
    <source>
        <dbReference type="Pfam" id="PF00724"/>
    </source>
</evidence>
<evidence type="ECO:0000313" key="13">
    <source>
        <dbReference type="EMBL" id="KRS18741.1"/>
    </source>
</evidence>
<organism evidence="13 15">
    <name type="scientific">Roseovarius indicus</name>
    <dbReference type="NCBI Taxonomy" id="540747"/>
    <lineage>
        <taxon>Bacteria</taxon>
        <taxon>Pseudomonadati</taxon>
        <taxon>Pseudomonadota</taxon>
        <taxon>Alphaproteobacteria</taxon>
        <taxon>Rhodobacterales</taxon>
        <taxon>Roseobacteraceae</taxon>
        <taxon>Roseovarius</taxon>
    </lineage>
</organism>
<evidence type="ECO:0000259" key="12">
    <source>
        <dbReference type="Pfam" id="PF07992"/>
    </source>
</evidence>
<feature type="domain" description="FAD/NAD(P)-binding" evidence="12">
    <location>
        <begin position="400"/>
        <end position="508"/>
    </location>
</feature>
<dbReference type="PRINTS" id="PR00419">
    <property type="entry name" value="ADXRDTASE"/>
</dbReference>
<proteinExistence type="inferred from homology"/>
<evidence type="ECO:0000256" key="2">
    <source>
        <dbReference type="ARBA" id="ARBA00001966"/>
    </source>
</evidence>
<keyword evidence="14" id="KW-0489">Methyltransferase</keyword>
<dbReference type="PANTHER" id="PTHR42917">
    <property type="entry name" value="2,4-DIENOYL-COA REDUCTASE"/>
    <property type="match status" value="1"/>
</dbReference>
<dbReference type="InterPro" id="IPR001155">
    <property type="entry name" value="OxRdtase_FMN_N"/>
</dbReference>
<protein>
    <submittedName>
        <fullName evidence="14">Putative N-methylproline demethylase</fullName>
        <ecNumber evidence="14">1.-.-.-</ecNumber>
    </submittedName>
</protein>
<dbReference type="EMBL" id="CP031598">
    <property type="protein sequence ID" value="QEW25649.1"/>
    <property type="molecule type" value="Genomic_DNA"/>
</dbReference>
<keyword evidence="4" id="KW-0285">Flavoprotein</keyword>
<evidence type="ECO:0000313" key="14">
    <source>
        <dbReference type="EMBL" id="QEW25649.1"/>
    </source>
</evidence>
<dbReference type="EMBL" id="LAXI01000003">
    <property type="protein sequence ID" value="KRS18741.1"/>
    <property type="molecule type" value="Genomic_DNA"/>
</dbReference>
<evidence type="ECO:0000256" key="9">
    <source>
        <dbReference type="ARBA" id="ARBA00023014"/>
    </source>
</evidence>
<dbReference type="Gene3D" id="3.20.20.70">
    <property type="entry name" value="Aldolase class I"/>
    <property type="match status" value="1"/>
</dbReference>
<dbReference type="GO" id="GO:0008168">
    <property type="term" value="F:methyltransferase activity"/>
    <property type="evidence" value="ECO:0007669"/>
    <property type="project" value="UniProtKB-KW"/>
</dbReference>
<keyword evidence="14" id="KW-0808">Transferase</keyword>
<dbReference type="Pfam" id="PF00724">
    <property type="entry name" value="Oxidored_FMN"/>
    <property type="match status" value="1"/>
</dbReference>
<evidence type="ECO:0000256" key="4">
    <source>
        <dbReference type="ARBA" id="ARBA00022630"/>
    </source>
</evidence>
<dbReference type="GO" id="GO:0016491">
    <property type="term" value="F:oxidoreductase activity"/>
    <property type="evidence" value="ECO:0007669"/>
    <property type="project" value="UniProtKB-KW"/>
</dbReference>
<dbReference type="OrthoDB" id="9784632at2"/>
<keyword evidence="15" id="KW-1185">Reference proteome</keyword>
<dbReference type="KEGG" id="rid:RIdsm_01436"/>
<dbReference type="InterPro" id="IPR036188">
    <property type="entry name" value="FAD/NAD-bd_sf"/>
</dbReference>
<dbReference type="Proteomes" id="UP000051401">
    <property type="component" value="Unassembled WGS sequence"/>
</dbReference>
<evidence type="ECO:0000256" key="1">
    <source>
        <dbReference type="ARBA" id="ARBA00001917"/>
    </source>
</evidence>
<dbReference type="Gene3D" id="3.40.50.720">
    <property type="entry name" value="NAD(P)-binding Rossmann-like Domain"/>
    <property type="match status" value="1"/>
</dbReference>
<dbReference type="InterPro" id="IPR023753">
    <property type="entry name" value="FAD/NAD-binding_dom"/>
</dbReference>
<reference evidence="14 16" key="2">
    <citation type="submission" date="2018-08" db="EMBL/GenBank/DDBJ databases">
        <title>Genetic Globetrotter - A new plasmid hitch-hiking vast phylogenetic and geographic distances.</title>
        <authorList>
            <person name="Vollmers J."/>
            <person name="Petersen J."/>
        </authorList>
    </citation>
    <scope>NUCLEOTIDE SEQUENCE [LARGE SCALE GENOMIC DNA]</scope>
    <source>
        <strain evidence="14 16">DSM 26383</strain>
    </source>
</reference>
<feature type="domain" description="NADH:flavin oxidoreductase/NADH oxidase N-terminal" evidence="11">
    <location>
        <begin position="25"/>
        <end position="359"/>
    </location>
</feature>
<dbReference type="GO" id="GO:0046872">
    <property type="term" value="F:metal ion binding"/>
    <property type="evidence" value="ECO:0007669"/>
    <property type="project" value="UniProtKB-KW"/>
</dbReference>
<comment type="cofactor">
    <cofactor evidence="1">
        <name>FMN</name>
        <dbReference type="ChEBI" id="CHEBI:58210"/>
    </cofactor>
</comment>
<name>A0A0T5PC97_9RHOB</name>
<accession>A0A0T5PC97</accession>
<dbReference type="InterPro" id="IPR013785">
    <property type="entry name" value="Aldolase_TIM"/>
</dbReference>
<keyword evidence="9" id="KW-0411">Iron-sulfur</keyword>
<dbReference type="InterPro" id="IPR051793">
    <property type="entry name" value="NADH:flavin_oxidoreductase"/>
</dbReference>
<dbReference type="GO" id="GO:0010181">
    <property type="term" value="F:FMN binding"/>
    <property type="evidence" value="ECO:0007669"/>
    <property type="project" value="InterPro"/>
</dbReference>
<evidence type="ECO:0000313" key="16">
    <source>
        <dbReference type="Proteomes" id="UP000325785"/>
    </source>
</evidence>
<evidence type="ECO:0000313" key="15">
    <source>
        <dbReference type="Proteomes" id="UP000051401"/>
    </source>
</evidence>